<name>M0D1P3_HALPD</name>
<proteinExistence type="predicted"/>
<keyword evidence="1" id="KW-0812">Transmembrane</keyword>
<keyword evidence="3" id="KW-1185">Reference proteome</keyword>
<keyword evidence="1" id="KW-0472">Membrane</keyword>
<sequence>MTDARFVDVLCDFRNQFRLLAMVSVLALVVLAVALQYVESGTATYVISVVQIVTFLFIFAVSSTLLVVCTRRQT</sequence>
<evidence type="ECO:0000313" key="3">
    <source>
        <dbReference type="Proteomes" id="UP000011513"/>
    </source>
</evidence>
<feature type="transmembrane region" description="Helical" evidence="1">
    <location>
        <begin position="19"/>
        <end position="38"/>
    </location>
</feature>
<organism evidence="2 3">
    <name type="scientific">Halogeometricum pallidum JCM 14848</name>
    <dbReference type="NCBI Taxonomy" id="1227487"/>
    <lineage>
        <taxon>Archaea</taxon>
        <taxon>Methanobacteriati</taxon>
        <taxon>Methanobacteriota</taxon>
        <taxon>Stenosarchaea group</taxon>
        <taxon>Halobacteria</taxon>
        <taxon>Halobacteriales</taxon>
        <taxon>Haloferacaceae</taxon>
        <taxon>Halogeometricum</taxon>
    </lineage>
</organism>
<dbReference type="EMBL" id="AOIV01000038">
    <property type="protein sequence ID" value="ELZ28054.1"/>
    <property type="molecule type" value="Genomic_DNA"/>
</dbReference>
<dbReference type="AlphaFoldDB" id="M0D1P3"/>
<reference evidence="2 3" key="1">
    <citation type="journal article" date="2014" name="PLoS Genet.">
        <title>Phylogenetically driven sequencing of extremely halophilic archaea reveals strategies for static and dynamic osmo-response.</title>
        <authorList>
            <person name="Becker E.A."/>
            <person name="Seitzer P.M."/>
            <person name="Tritt A."/>
            <person name="Larsen D."/>
            <person name="Krusor M."/>
            <person name="Yao A.I."/>
            <person name="Wu D."/>
            <person name="Madern D."/>
            <person name="Eisen J.A."/>
            <person name="Darling A.E."/>
            <person name="Facciotti M.T."/>
        </authorList>
    </citation>
    <scope>NUCLEOTIDE SEQUENCE [LARGE SCALE GENOMIC DNA]</scope>
    <source>
        <strain evidence="2 3">JCM 14848</strain>
    </source>
</reference>
<gene>
    <name evidence="2" type="ORF">C474_16174</name>
</gene>
<dbReference type="RefSeq" id="WP_008388594.1">
    <property type="nucleotide sequence ID" value="NZ_AOIV01000038.1"/>
</dbReference>
<dbReference type="eggNOG" id="arCOG11153">
    <property type="taxonomic scope" value="Archaea"/>
</dbReference>
<keyword evidence="1" id="KW-1133">Transmembrane helix</keyword>
<evidence type="ECO:0000313" key="2">
    <source>
        <dbReference type="EMBL" id="ELZ28054.1"/>
    </source>
</evidence>
<protein>
    <submittedName>
        <fullName evidence="2">Uncharacterized protein</fullName>
    </submittedName>
</protein>
<comment type="caution">
    <text evidence="2">The sequence shown here is derived from an EMBL/GenBank/DDBJ whole genome shotgun (WGS) entry which is preliminary data.</text>
</comment>
<feature type="transmembrane region" description="Helical" evidence="1">
    <location>
        <begin position="44"/>
        <end position="68"/>
    </location>
</feature>
<dbReference type="InParanoid" id="M0D1P3"/>
<accession>M0D1P3</accession>
<evidence type="ECO:0000256" key="1">
    <source>
        <dbReference type="SAM" id="Phobius"/>
    </source>
</evidence>
<dbReference type="Proteomes" id="UP000011513">
    <property type="component" value="Unassembled WGS sequence"/>
</dbReference>